<dbReference type="GO" id="GO:0008710">
    <property type="term" value="F:8-amino-7-oxononanoate synthase activity"/>
    <property type="evidence" value="ECO:0007669"/>
    <property type="project" value="TreeGrafter"/>
</dbReference>
<dbReference type="InterPro" id="IPR015424">
    <property type="entry name" value="PyrdxlP-dep_Trfase"/>
</dbReference>
<dbReference type="EMBL" id="SAVA01000005">
    <property type="protein sequence ID" value="RWR52171.1"/>
    <property type="molecule type" value="Genomic_DNA"/>
</dbReference>
<dbReference type="AlphaFoldDB" id="A0A3S3LD49"/>
<dbReference type="GO" id="GO:0008483">
    <property type="term" value="F:transaminase activity"/>
    <property type="evidence" value="ECO:0007669"/>
    <property type="project" value="UniProtKB-KW"/>
</dbReference>
<dbReference type="InterPro" id="IPR015421">
    <property type="entry name" value="PyrdxlP-dep_Trfase_major"/>
</dbReference>
<dbReference type="PANTHER" id="PTHR13693">
    <property type="entry name" value="CLASS II AMINOTRANSFERASE/8-AMINO-7-OXONONANOATE SYNTHASE"/>
    <property type="match status" value="1"/>
</dbReference>
<keyword evidence="2 5" id="KW-0808">Transferase</keyword>
<evidence type="ECO:0000256" key="1">
    <source>
        <dbReference type="ARBA" id="ARBA00001933"/>
    </source>
</evidence>
<dbReference type="InterPro" id="IPR050087">
    <property type="entry name" value="AON_synthase_class-II"/>
</dbReference>
<reference evidence="5" key="2">
    <citation type="submission" date="2019-01" db="EMBL/GenBank/DDBJ databases">
        <authorList>
            <person name="Li Y."/>
        </authorList>
    </citation>
    <scope>NUCLEOTIDE SEQUENCE [LARGE SCALE GENOMIC DNA]</scope>
    <source>
        <strain evidence="5">CGMCC 1.12963</strain>
    </source>
</reference>
<comment type="caution">
    <text evidence="5">The sequence shown here is derived from an EMBL/GenBank/DDBJ whole genome shotgun (WGS) entry which is preliminary data.</text>
</comment>
<keyword evidence="3" id="KW-0663">Pyridoxal phosphate</keyword>
<protein>
    <submittedName>
        <fullName evidence="5">Aminotransferase class I/II-fold pyridoxal phosphate-dependent enzyme</fullName>
    </submittedName>
</protein>
<dbReference type="InterPro" id="IPR015422">
    <property type="entry name" value="PyrdxlP-dep_Trfase_small"/>
</dbReference>
<evidence type="ECO:0000256" key="2">
    <source>
        <dbReference type="ARBA" id="ARBA00022679"/>
    </source>
</evidence>
<organism evidence="5 6">
    <name type="scientific">Paenirhodobacter huangdaonensis</name>
    <dbReference type="NCBI Taxonomy" id="2501515"/>
    <lineage>
        <taxon>Bacteria</taxon>
        <taxon>Pseudomonadati</taxon>
        <taxon>Pseudomonadota</taxon>
        <taxon>Alphaproteobacteria</taxon>
        <taxon>Rhodobacterales</taxon>
        <taxon>Rhodobacter group</taxon>
        <taxon>Paenirhodobacter</taxon>
    </lineage>
</organism>
<dbReference type="GO" id="GO:0030170">
    <property type="term" value="F:pyridoxal phosphate binding"/>
    <property type="evidence" value="ECO:0007669"/>
    <property type="project" value="InterPro"/>
</dbReference>
<proteinExistence type="predicted"/>
<dbReference type="PANTHER" id="PTHR13693:SF100">
    <property type="entry name" value="8-AMINO-7-OXONONANOATE SYNTHASE"/>
    <property type="match status" value="1"/>
</dbReference>
<keyword evidence="5" id="KW-0032">Aminotransferase</keyword>
<dbReference type="Proteomes" id="UP000288071">
    <property type="component" value="Unassembled WGS sequence"/>
</dbReference>
<evidence type="ECO:0000259" key="4">
    <source>
        <dbReference type="Pfam" id="PF00155"/>
    </source>
</evidence>
<evidence type="ECO:0000256" key="3">
    <source>
        <dbReference type="ARBA" id="ARBA00022898"/>
    </source>
</evidence>
<dbReference type="GO" id="GO:0009102">
    <property type="term" value="P:biotin biosynthetic process"/>
    <property type="evidence" value="ECO:0007669"/>
    <property type="project" value="TreeGrafter"/>
</dbReference>
<dbReference type="SUPFAM" id="SSF53383">
    <property type="entry name" value="PLP-dependent transferases"/>
    <property type="match status" value="1"/>
</dbReference>
<keyword evidence="6" id="KW-1185">Reference proteome</keyword>
<comment type="cofactor">
    <cofactor evidence="1">
        <name>pyridoxal 5'-phosphate</name>
        <dbReference type="ChEBI" id="CHEBI:597326"/>
    </cofactor>
</comment>
<feature type="domain" description="Aminotransferase class I/classII large" evidence="4">
    <location>
        <begin position="32"/>
        <end position="369"/>
    </location>
</feature>
<dbReference type="Pfam" id="PF00155">
    <property type="entry name" value="Aminotran_1_2"/>
    <property type="match status" value="1"/>
</dbReference>
<dbReference type="Gene3D" id="3.90.1150.10">
    <property type="entry name" value="Aspartate Aminotransferase, domain 1"/>
    <property type="match status" value="1"/>
</dbReference>
<reference evidence="5" key="1">
    <citation type="submission" date="2019-01" db="EMBL/GenBank/DDBJ databases">
        <title>Sinorhodobacter populi sp. nov. isolated from the symptomatic bark tissue of Populus euramericana canker.</title>
        <authorList>
            <person name="Xu G."/>
        </authorList>
    </citation>
    <scope>NUCLEOTIDE SEQUENCE [LARGE SCALE GENOMIC DNA]</scope>
    <source>
        <strain evidence="5">CGMCC 1.12963</strain>
    </source>
</reference>
<gene>
    <name evidence="5" type="ORF">EOW66_10425</name>
</gene>
<name>A0A3S3LD49_9RHOB</name>
<sequence>MRGMSAFPRHAAALRALTARGRGRVLAPARGLDFASNDYLGLAASPLLRDAAAAALARGVAIGAGGSRLLRGNDPEHEALEAEAAAFFGAEAALFIGGGFQANQAIFATLPMQGDLVLHDALVHASAHEGMRLGRAETRAFAHNDVTDAAAQIAAWRRAGGTGRVWIAVESVYSMEGDLAPLADLAALARADDAVLVVDEAHATGVFGPHGAGLAHGLTDVALVTLHTGGKGLGAAGALICAERVLIETLVNRARPFIFATAPAPLTAAILRAALRGLAEHPELQAAAQARIAHARAEATRLCGLPPAASQILPVIEGEDSRALARAAALQARGFDVRAIRPPTVPRGTARLRLSLTGSVGPAEITALFETLAQLRSIP</sequence>
<accession>A0A3S3LD49</accession>
<dbReference type="InterPro" id="IPR004839">
    <property type="entry name" value="Aminotransferase_I/II_large"/>
</dbReference>
<evidence type="ECO:0000313" key="5">
    <source>
        <dbReference type="EMBL" id="RWR52171.1"/>
    </source>
</evidence>
<dbReference type="Gene3D" id="3.40.640.10">
    <property type="entry name" value="Type I PLP-dependent aspartate aminotransferase-like (Major domain)"/>
    <property type="match status" value="1"/>
</dbReference>
<evidence type="ECO:0000313" key="6">
    <source>
        <dbReference type="Proteomes" id="UP000288071"/>
    </source>
</evidence>